<reference evidence="1" key="1">
    <citation type="journal article" date="2018" name="Front. Microbiol.">
        <title>Beyond the Limits: tRNA Array Units in Mycobacterium Genomes.</title>
        <authorList>
            <person name="Morgado S.M."/>
            <person name="Vicente A.C."/>
        </authorList>
    </citation>
    <scope>NUCLEOTIDE SEQUENCE</scope>
    <source>
        <strain evidence="1">CBMA 213</strain>
        <plasmid evidence="1">pCBMA213_1</plasmid>
    </source>
</reference>
<dbReference type="AlphaFoldDB" id="A0A343VRT4"/>
<protein>
    <submittedName>
        <fullName evidence="1">Uncharacterized protein</fullName>
    </submittedName>
</protein>
<name>A0A343VRT4_9MYCO</name>
<geneLocation type="plasmid" evidence="1">
    <name>pCBMA213_1</name>
</geneLocation>
<evidence type="ECO:0000313" key="1">
    <source>
        <dbReference type="EMBL" id="AVN58608.1"/>
    </source>
</evidence>
<keyword evidence="1" id="KW-0614">Plasmid</keyword>
<accession>A0A343VRT4</accession>
<dbReference type="EMBL" id="MF600313">
    <property type="protein sequence ID" value="AVN58608.1"/>
    <property type="molecule type" value="Genomic_DNA"/>
</dbReference>
<sequence length="109" mass="11898">MTTTRGHRGGNAVSNNDFWANVNASLDAIERARTVDEVINILNSYFAPSSGEAFFAGSGGDRQLMEALLEAGWTIPWDQGDIYFVARDPSGNLLTYTEGDVDRGDTHIE</sequence>
<organism evidence="1">
    <name type="scientific">Mycolicibacterium sp. CBMA 213</name>
    <dbReference type="NCBI Taxonomy" id="1968788"/>
    <lineage>
        <taxon>Bacteria</taxon>
        <taxon>Bacillati</taxon>
        <taxon>Actinomycetota</taxon>
        <taxon>Actinomycetes</taxon>
        <taxon>Mycobacteriales</taxon>
        <taxon>Mycobacteriaceae</taxon>
        <taxon>Mycolicibacterium</taxon>
    </lineage>
</organism>
<proteinExistence type="predicted"/>
<gene>
    <name evidence="1" type="ORF">B5P44_p00346</name>
</gene>